<gene>
    <name evidence="16" type="ORF">BSL78_25918</name>
</gene>
<feature type="domain" description="CEP76/DRC7 peptidase-like" evidence="14">
    <location>
        <begin position="166"/>
        <end position="208"/>
    </location>
</feature>
<dbReference type="SUPFAM" id="SSF54001">
    <property type="entry name" value="Cysteine proteinases"/>
    <property type="match status" value="1"/>
</dbReference>
<evidence type="ECO:0000256" key="5">
    <source>
        <dbReference type="ARBA" id="ARBA00022846"/>
    </source>
</evidence>
<protein>
    <recommendedName>
        <fullName evidence="3">Dynein regulatory complex subunit 7</fullName>
    </recommendedName>
    <alternativeName>
        <fullName evidence="11">Coiled-coil domain-containing protein 135</fullName>
    </alternativeName>
    <alternativeName>
        <fullName evidence="12">Coiled-coil domain-containing protein lobo homolog</fullName>
    </alternativeName>
</protein>
<evidence type="ECO:0000313" key="16">
    <source>
        <dbReference type="EMBL" id="PIK37253.1"/>
    </source>
</evidence>
<proteinExistence type="inferred from homology"/>
<dbReference type="InterPro" id="IPR038765">
    <property type="entry name" value="Papain-like_cys_pep_sf"/>
</dbReference>
<reference evidence="16 17" key="1">
    <citation type="journal article" date="2017" name="PLoS Biol.">
        <title>The sea cucumber genome provides insights into morphological evolution and visceral regeneration.</title>
        <authorList>
            <person name="Zhang X."/>
            <person name="Sun L."/>
            <person name="Yuan J."/>
            <person name="Sun Y."/>
            <person name="Gao Y."/>
            <person name="Zhang L."/>
            <person name="Li S."/>
            <person name="Dai H."/>
            <person name="Hamel J.F."/>
            <person name="Liu C."/>
            <person name="Yu Y."/>
            <person name="Liu S."/>
            <person name="Lin W."/>
            <person name="Guo K."/>
            <person name="Jin S."/>
            <person name="Xu P."/>
            <person name="Storey K.B."/>
            <person name="Huan P."/>
            <person name="Zhang T."/>
            <person name="Zhou Y."/>
            <person name="Zhang J."/>
            <person name="Lin C."/>
            <person name="Li X."/>
            <person name="Xing L."/>
            <person name="Huo D."/>
            <person name="Sun M."/>
            <person name="Wang L."/>
            <person name="Mercier A."/>
            <person name="Li F."/>
            <person name="Yang H."/>
            <person name="Xiang J."/>
        </authorList>
    </citation>
    <scope>NUCLEOTIDE SEQUENCE [LARGE SCALE GENOMIC DNA]</scope>
    <source>
        <strain evidence="16">Shaxun</strain>
        <tissue evidence="16">Muscle</tissue>
    </source>
</reference>
<dbReference type="Pfam" id="PF24667">
    <property type="entry name" value="MORN_DRC7"/>
    <property type="match status" value="1"/>
</dbReference>
<feature type="region of interest" description="Disordered" evidence="13">
    <location>
        <begin position="251"/>
        <end position="284"/>
    </location>
</feature>
<comment type="subcellular location">
    <subcellularLocation>
        <location evidence="1">Cytoplasm</location>
        <location evidence="1">Cytoskeleton</location>
        <location evidence="1">Flagellum axoneme</location>
    </subcellularLocation>
</comment>
<accession>A0A2G8JNE9</accession>
<evidence type="ECO:0000256" key="8">
    <source>
        <dbReference type="ARBA" id="ARBA00023069"/>
    </source>
</evidence>
<comment type="similarity">
    <text evidence="2">Belongs to the DRC7 family.</text>
</comment>
<dbReference type="STRING" id="307972.A0A2G8JNE9"/>
<dbReference type="EMBL" id="MRZV01001529">
    <property type="protein sequence ID" value="PIK37253.1"/>
    <property type="molecule type" value="Genomic_DNA"/>
</dbReference>
<dbReference type="PANTHER" id="PTHR35249:SF2">
    <property type="entry name" value="DYNEIN REGULATORY COMPLEX SUBUNIT 7"/>
    <property type="match status" value="1"/>
</dbReference>
<sequence>MEASDGPAIVIDTEPQDFEENSGDVVVGENGDSEIPPEALAAVDELKEEMENIVLETLKLTCGIPTQLTEEFPLTYKDNDNKERLVLAYAENFRLQYVHLYRDRKPLFLNPVNECGTEKFVCTTIRPTLLPFHELYNFDGCAELVADYITFDGLDPPIELPKTMVSPATVLKRQRGNSFEMSTLLCSLLLGAGYDAYVVCGYATREVTQCDETRDVCPLLKKKDEVKAEEEKKEVKKYSVKPPKDLRSKFILNQEKRKEEEREKEIKEKKNEEKAKQEELEKPPPDDLFGLRVHSWVLILAGKREVPENFFIEPLTGNSFATTHDSFLGIESIWNNTNYWVNMQDCSNGCKMEFMFPSNEKPILEIPDLDDDGLDAFDEDEDEDQDDVEKHLDMPPSWVETLSLTLKEYQTRCPQGKKSVLYKRAKLEKCAHYLNRDGLITKLSIYHDKDCK</sequence>
<evidence type="ECO:0000256" key="6">
    <source>
        <dbReference type="ARBA" id="ARBA00022871"/>
    </source>
</evidence>
<comment type="caution">
    <text evidence="16">The sequence shown here is derived from an EMBL/GenBank/DDBJ whole genome shotgun (WGS) entry which is preliminary data.</text>
</comment>
<keyword evidence="10" id="KW-0966">Cell projection</keyword>
<evidence type="ECO:0000256" key="1">
    <source>
        <dbReference type="ARBA" id="ARBA00004611"/>
    </source>
</evidence>
<dbReference type="InterPro" id="IPR056291">
    <property type="entry name" value="MORN_DRC7"/>
</dbReference>
<keyword evidence="7" id="KW-0175">Coiled coil</keyword>
<evidence type="ECO:0000256" key="12">
    <source>
        <dbReference type="ARBA" id="ARBA00031733"/>
    </source>
</evidence>
<evidence type="ECO:0000256" key="2">
    <source>
        <dbReference type="ARBA" id="ARBA00010738"/>
    </source>
</evidence>
<evidence type="ECO:0000259" key="15">
    <source>
        <dbReference type="Pfam" id="PF24667"/>
    </source>
</evidence>
<dbReference type="GO" id="GO:0030154">
    <property type="term" value="P:cell differentiation"/>
    <property type="evidence" value="ECO:0007669"/>
    <property type="project" value="UniProtKB-KW"/>
</dbReference>
<dbReference type="InterPro" id="IPR056290">
    <property type="entry name" value="CEPT76/DRC7_peptidase-like_dom"/>
</dbReference>
<keyword evidence="5" id="KW-0282">Flagellum</keyword>
<evidence type="ECO:0000256" key="10">
    <source>
        <dbReference type="ARBA" id="ARBA00023273"/>
    </source>
</evidence>
<evidence type="ECO:0000256" key="9">
    <source>
        <dbReference type="ARBA" id="ARBA00023212"/>
    </source>
</evidence>
<dbReference type="InterPro" id="IPR033551">
    <property type="entry name" value="DRC7/lobo"/>
</dbReference>
<evidence type="ECO:0000256" key="7">
    <source>
        <dbReference type="ARBA" id="ARBA00023054"/>
    </source>
</evidence>
<evidence type="ECO:0000256" key="11">
    <source>
        <dbReference type="ARBA" id="ARBA00031627"/>
    </source>
</evidence>
<keyword evidence="8" id="KW-0969">Cilium</keyword>
<feature type="domain" description="Dynein regulatory complex subunit 7 MORN" evidence="15">
    <location>
        <begin position="414"/>
        <end position="452"/>
    </location>
</feature>
<keyword evidence="9" id="KW-0963">Cytoplasm</keyword>
<evidence type="ECO:0000256" key="4">
    <source>
        <dbReference type="ARBA" id="ARBA00022782"/>
    </source>
</evidence>
<evidence type="ECO:0000259" key="14">
    <source>
        <dbReference type="Pfam" id="PF24656"/>
    </source>
</evidence>
<dbReference type="AlphaFoldDB" id="A0A2G8JNE9"/>
<evidence type="ECO:0000256" key="13">
    <source>
        <dbReference type="SAM" id="MobiDB-lite"/>
    </source>
</evidence>
<dbReference type="Proteomes" id="UP000230750">
    <property type="component" value="Unassembled WGS sequence"/>
</dbReference>
<dbReference type="GO" id="GO:0007283">
    <property type="term" value="P:spermatogenesis"/>
    <property type="evidence" value="ECO:0007669"/>
    <property type="project" value="UniProtKB-KW"/>
</dbReference>
<keyword evidence="9" id="KW-0206">Cytoskeleton</keyword>
<organism evidence="16 17">
    <name type="scientific">Stichopus japonicus</name>
    <name type="common">Sea cucumber</name>
    <dbReference type="NCBI Taxonomy" id="307972"/>
    <lineage>
        <taxon>Eukaryota</taxon>
        <taxon>Metazoa</taxon>
        <taxon>Echinodermata</taxon>
        <taxon>Eleutherozoa</taxon>
        <taxon>Echinozoa</taxon>
        <taxon>Holothuroidea</taxon>
        <taxon>Aspidochirotacea</taxon>
        <taxon>Aspidochirotida</taxon>
        <taxon>Stichopodidae</taxon>
        <taxon>Apostichopus</taxon>
    </lineage>
</organism>
<dbReference type="Pfam" id="PF24656">
    <property type="entry name" value="CEPT76_peptidase"/>
    <property type="match status" value="1"/>
</dbReference>
<keyword evidence="6" id="KW-0744">Spermatogenesis</keyword>
<dbReference type="GO" id="GO:0030317">
    <property type="term" value="P:flagellated sperm motility"/>
    <property type="evidence" value="ECO:0007669"/>
    <property type="project" value="TreeGrafter"/>
</dbReference>
<keyword evidence="4" id="KW-0221">Differentiation</keyword>
<dbReference type="PANTHER" id="PTHR35249">
    <property type="entry name" value="DYNEIN REGULATORY COMPLEX SUBUNIT 7"/>
    <property type="match status" value="1"/>
</dbReference>
<keyword evidence="17" id="KW-1185">Reference proteome</keyword>
<dbReference type="GO" id="GO:0031514">
    <property type="term" value="C:motile cilium"/>
    <property type="evidence" value="ECO:0007669"/>
    <property type="project" value="TreeGrafter"/>
</dbReference>
<evidence type="ECO:0000256" key="3">
    <source>
        <dbReference type="ARBA" id="ARBA00021303"/>
    </source>
</evidence>
<evidence type="ECO:0000313" key="17">
    <source>
        <dbReference type="Proteomes" id="UP000230750"/>
    </source>
</evidence>
<dbReference type="OrthoDB" id="10262874at2759"/>
<name>A0A2G8JNE9_STIJA</name>